<evidence type="ECO:0000256" key="4">
    <source>
        <dbReference type="ARBA" id="ARBA00023033"/>
    </source>
</evidence>
<dbReference type="InterPro" id="IPR050182">
    <property type="entry name" value="Cytochrome_P450_fam2"/>
</dbReference>
<dbReference type="GO" id="GO:0016712">
    <property type="term" value="F:oxidoreductase activity, acting on paired donors, with incorporation or reduction of molecular oxygen, reduced flavin or flavoprotein as one donor, and incorporation of one atom of oxygen"/>
    <property type="evidence" value="ECO:0007669"/>
    <property type="project" value="TreeGrafter"/>
</dbReference>
<dbReference type="GO" id="GO:0005737">
    <property type="term" value="C:cytoplasm"/>
    <property type="evidence" value="ECO:0007669"/>
    <property type="project" value="TreeGrafter"/>
</dbReference>
<dbReference type="AlphaFoldDB" id="A0A914EMA7"/>
<evidence type="ECO:0000256" key="3">
    <source>
        <dbReference type="ARBA" id="ARBA00023004"/>
    </source>
</evidence>
<dbReference type="Pfam" id="PF00067">
    <property type="entry name" value="p450"/>
    <property type="match status" value="1"/>
</dbReference>
<keyword evidence="5" id="KW-1185">Reference proteome</keyword>
<dbReference type="SUPFAM" id="SSF48264">
    <property type="entry name" value="Cytochrome P450"/>
    <property type="match status" value="1"/>
</dbReference>
<dbReference type="Proteomes" id="UP000887540">
    <property type="component" value="Unplaced"/>
</dbReference>
<protein>
    <submittedName>
        <fullName evidence="6">Cytochrome P450</fullName>
    </submittedName>
</protein>
<proteinExistence type="inferred from homology"/>
<dbReference type="GO" id="GO:0006082">
    <property type="term" value="P:organic acid metabolic process"/>
    <property type="evidence" value="ECO:0007669"/>
    <property type="project" value="TreeGrafter"/>
</dbReference>
<dbReference type="PRINTS" id="PR00463">
    <property type="entry name" value="EP450I"/>
</dbReference>
<name>A0A914EMA7_9BILA</name>
<dbReference type="Gene3D" id="1.10.630.10">
    <property type="entry name" value="Cytochrome P450"/>
    <property type="match status" value="1"/>
</dbReference>
<comment type="similarity">
    <text evidence="1">Belongs to the cytochrome P450 family.</text>
</comment>
<dbReference type="InterPro" id="IPR036396">
    <property type="entry name" value="Cyt_P450_sf"/>
</dbReference>
<dbReference type="InterPro" id="IPR001128">
    <property type="entry name" value="Cyt_P450"/>
</dbReference>
<sequence length="245" mass="28172">MYGLILNDNSFYKSQRRYALHVLRDFGVGRPIIQDTIIDQAKKMVHLLEETNGEPVDLSPYFTTAVGNIIFQLVFGSVREFHDPELHMFKENLDVVLNTVISPVGFLVEFSLKLKILDPLFGGGYKKGLKKNDEVISYLKKEIEEHKRTIDYESEPRDFIDAYLQEMHRREKEGNVEEFTYHQLTLAVYDLFAAGLETTATTSRSFILYMLHYPEVQAKIHAEIDNVIGREDKIAPSTVTLPLLA</sequence>
<evidence type="ECO:0000256" key="1">
    <source>
        <dbReference type="ARBA" id="ARBA00010617"/>
    </source>
</evidence>
<evidence type="ECO:0000313" key="5">
    <source>
        <dbReference type="Proteomes" id="UP000887540"/>
    </source>
</evidence>
<keyword evidence="4" id="KW-0503">Monooxygenase</keyword>
<evidence type="ECO:0000256" key="2">
    <source>
        <dbReference type="ARBA" id="ARBA00022723"/>
    </source>
</evidence>
<dbReference type="GO" id="GO:0020037">
    <property type="term" value="F:heme binding"/>
    <property type="evidence" value="ECO:0007669"/>
    <property type="project" value="InterPro"/>
</dbReference>
<reference evidence="6" key="1">
    <citation type="submission" date="2022-11" db="UniProtKB">
        <authorList>
            <consortium name="WormBaseParasite"/>
        </authorList>
    </citation>
    <scope>IDENTIFICATION</scope>
</reference>
<dbReference type="GO" id="GO:0005506">
    <property type="term" value="F:iron ion binding"/>
    <property type="evidence" value="ECO:0007669"/>
    <property type="project" value="InterPro"/>
</dbReference>
<dbReference type="PANTHER" id="PTHR24300:SF338">
    <property type="entry name" value="CYTOCHROME P450 CYP36A1-RELATED"/>
    <property type="match status" value="1"/>
</dbReference>
<keyword evidence="4" id="KW-0560">Oxidoreductase</keyword>
<keyword evidence="2" id="KW-0479">Metal-binding</keyword>
<dbReference type="GO" id="GO:0006805">
    <property type="term" value="P:xenobiotic metabolic process"/>
    <property type="evidence" value="ECO:0007669"/>
    <property type="project" value="TreeGrafter"/>
</dbReference>
<dbReference type="PANTHER" id="PTHR24300">
    <property type="entry name" value="CYTOCHROME P450 508A4-RELATED"/>
    <property type="match status" value="1"/>
</dbReference>
<evidence type="ECO:0000313" key="6">
    <source>
        <dbReference type="WBParaSite" id="ACRNAN_scaffold951.g17408.t1"/>
    </source>
</evidence>
<dbReference type="WBParaSite" id="ACRNAN_scaffold951.g17408.t1">
    <property type="protein sequence ID" value="ACRNAN_scaffold951.g17408.t1"/>
    <property type="gene ID" value="ACRNAN_scaffold951.g17408"/>
</dbReference>
<keyword evidence="3" id="KW-0408">Iron</keyword>
<dbReference type="InterPro" id="IPR002401">
    <property type="entry name" value="Cyt_P450_E_grp-I"/>
</dbReference>
<organism evidence="5 6">
    <name type="scientific">Acrobeloides nanus</name>
    <dbReference type="NCBI Taxonomy" id="290746"/>
    <lineage>
        <taxon>Eukaryota</taxon>
        <taxon>Metazoa</taxon>
        <taxon>Ecdysozoa</taxon>
        <taxon>Nematoda</taxon>
        <taxon>Chromadorea</taxon>
        <taxon>Rhabditida</taxon>
        <taxon>Tylenchina</taxon>
        <taxon>Cephalobomorpha</taxon>
        <taxon>Cephaloboidea</taxon>
        <taxon>Cephalobidae</taxon>
        <taxon>Acrobeloides</taxon>
    </lineage>
</organism>
<accession>A0A914EMA7</accession>